<organism evidence="4 5">
    <name type="scientific">Pseudocohnilembus persalinus</name>
    <name type="common">Ciliate</name>
    <dbReference type="NCBI Taxonomy" id="266149"/>
    <lineage>
        <taxon>Eukaryota</taxon>
        <taxon>Sar</taxon>
        <taxon>Alveolata</taxon>
        <taxon>Ciliophora</taxon>
        <taxon>Intramacronucleata</taxon>
        <taxon>Oligohymenophorea</taxon>
        <taxon>Scuticociliatia</taxon>
        <taxon>Philasterida</taxon>
        <taxon>Pseudocohnilembidae</taxon>
        <taxon>Pseudocohnilembus</taxon>
    </lineage>
</organism>
<feature type="region of interest" description="Disordered" evidence="2">
    <location>
        <begin position="602"/>
        <end position="626"/>
    </location>
</feature>
<comment type="caution">
    <text evidence="4">The sequence shown here is derived from an EMBL/GenBank/DDBJ whole genome shotgun (WGS) entry which is preliminary data.</text>
</comment>
<name>A0A0V0QL57_PSEPJ</name>
<keyword evidence="5" id="KW-1185">Reference proteome</keyword>
<dbReference type="SUPFAM" id="SSF51206">
    <property type="entry name" value="cAMP-binding domain-like"/>
    <property type="match status" value="2"/>
</dbReference>
<sequence>MNFYQREDKNVLALLHNYFINNDFFKSMLRQFSFEDQLNFVSQIKLGKYNANQIICEQGDVGEEMYYIISGSVGIFIQNKHFYDRLPSNGFYSESHMTQQKKNFIKEKLRKTTFFNKKMLNQLPLFNLWKRQGLEIILNHCQEYVTYSTGQTIYKEQDLVKFIYIIKEGEVQIFEQKQEIQNKKKSKQILKNIQNNDNEQLHQIHIEEQEFYHDYENIQKIIKNQYNLPLQKQKKQQKWYSLSVLCGFQTFGELEILPILEQLTNIINDFNTQQKQGNLVSILENYQLDFQQIKRKTRAICKTNVKVMKLDIEYFFYLFKQYGRRNNYPSYYKEVMLANKQEQEQIFERAEKQKKKINHNYELFNQKNKNEIVEIIKQDPTYLNQKEINRIPQFQDKQQAIYQSSLIQDKYINSQYKQLMNIQETSFESQQASLLKQQQQQQGSKNKIDCENPLILFKPDEFQIKQLQYQFKKAQNPKNKQFSSSQNSENLDTHNYFALNLKQKDSKSKISPLKDRNQSQKQLKQFSEDVKQIFNKQKEQQRQENKLQNISKTSLDKECLNESSQKEQNNNENDSYIKPIKIKKIKSSDSILLSESQHFQEQYNQDQIQKSPKLNENSNNSNCNQINNEYNQTEHINSAYNSSSAKKQIKQKQTSYQIYQQNSQQQKHFQSQLIQSNSNSNFKKSNFYNYNISFTKSLINTDPQKLKNAIKYDKYNHFRSQSDIQSIHIYKPEIKKQSQQNQKQQSNKTEYINIQYNDNSLSTQNQLEKIQNKYSSTKMCTLQNSKQTISTNYSHFKSLSNSQYQRPDIQQIQSQKKSLSNINPKIIQQNEKTNNQYLQNNHQIHQKLYNITQNDAKLKKNYVNNHTCVPEWKKNIFSQLNTDLSQNDDSQNQMQMAKSNSSQQFLQYQQQNQKQYQQSNQSDQTKKNDMDQNQQLQKIKQQTKYNDVIKEKSTQKPYKDLQSKDDTYNFIKRWQIHSLIIKAKYFKLTAE</sequence>
<feature type="domain" description="Cyclic nucleotide-binding" evidence="3">
    <location>
        <begin position="125"/>
        <end position="197"/>
    </location>
</feature>
<dbReference type="PROSITE" id="PS00888">
    <property type="entry name" value="CNMP_BINDING_1"/>
    <property type="match status" value="1"/>
</dbReference>
<evidence type="ECO:0000313" key="4">
    <source>
        <dbReference type="EMBL" id="KRX03039.1"/>
    </source>
</evidence>
<dbReference type="Gene3D" id="2.60.120.10">
    <property type="entry name" value="Jelly Rolls"/>
    <property type="match status" value="2"/>
</dbReference>
<protein>
    <submittedName>
        <fullName evidence="4">Cyclic nucleotide-binding protein</fullName>
    </submittedName>
</protein>
<dbReference type="InParanoid" id="A0A0V0QL57"/>
<feature type="compositionally biased region" description="Polar residues" evidence="2">
    <location>
        <begin position="883"/>
        <end position="898"/>
    </location>
</feature>
<evidence type="ECO:0000259" key="3">
    <source>
        <dbReference type="PROSITE" id="PS50042"/>
    </source>
</evidence>
<dbReference type="InterPro" id="IPR014710">
    <property type="entry name" value="RmlC-like_jellyroll"/>
</dbReference>
<gene>
    <name evidence="4" type="ORF">PPERSA_08114</name>
</gene>
<accession>A0A0V0QL57</accession>
<reference evidence="4 5" key="1">
    <citation type="journal article" date="2015" name="Sci. Rep.">
        <title>Genome of the facultative scuticociliatosis pathogen Pseudocohnilembus persalinus provides insight into its virulence through horizontal gene transfer.</title>
        <authorList>
            <person name="Xiong J."/>
            <person name="Wang G."/>
            <person name="Cheng J."/>
            <person name="Tian M."/>
            <person name="Pan X."/>
            <person name="Warren A."/>
            <person name="Jiang C."/>
            <person name="Yuan D."/>
            <person name="Miao W."/>
        </authorList>
    </citation>
    <scope>NUCLEOTIDE SEQUENCE [LARGE SCALE GENOMIC DNA]</scope>
    <source>
        <strain evidence="4">36N120E</strain>
    </source>
</reference>
<dbReference type="CDD" id="cd00038">
    <property type="entry name" value="CAP_ED"/>
    <property type="match status" value="1"/>
</dbReference>
<feature type="compositionally biased region" description="Polar residues" evidence="2">
    <location>
        <begin position="602"/>
        <end position="614"/>
    </location>
</feature>
<feature type="compositionally biased region" description="Low complexity" evidence="2">
    <location>
        <begin position="932"/>
        <end position="944"/>
    </location>
</feature>
<keyword evidence="1" id="KW-0175">Coiled coil</keyword>
<dbReference type="InterPro" id="IPR018488">
    <property type="entry name" value="cNMP-bd_CS"/>
</dbReference>
<dbReference type="Proteomes" id="UP000054937">
    <property type="component" value="Unassembled WGS sequence"/>
</dbReference>
<feature type="compositionally biased region" description="Low complexity" evidence="2">
    <location>
        <begin position="899"/>
        <end position="923"/>
    </location>
</feature>
<feature type="compositionally biased region" description="Low complexity" evidence="2">
    <location>
        <begin position="561"/>
        <end position="575"/>
    </location>
</feature>
<feature type="region of interest" description="Disordered" evidence="2">
    <location>
        <begin position="883"/>
        <end position="951"/>
    </location>
</feature>
<evidence type="ECO:0000256" key="2">
    <source>
        <dbReference type="SAM" id="MobiDB-lite"/>
    </source>
</evidence>
<dbReference type="InterPro" id="IPR000595">
    <property type="entry name" value="cNMP-bd_dom"/>
</dbReference>
<feature type="coiled-coil region" evidence="1">
    <location>
        <begin position="333"/>
        <end position="367"/>
    </location>
</feature>
<dbReference type="AlphaFoldDB" id="A0A0V0QL57"/>
<feature type="region of interest" description="Disordered" evidence="2">
    <location>
        <begin position="537"/>
        <end position="575"/>
    </location>
</feature>
<proteinExistence type="predicted"/>
<feature type="compositionally biased region" description="Low complexity" evidence="2">
    <location>
        <begin position="615"/>
        <end position="626"/>
    </location>
</feature>
<feature type="domain" description="Cyclic nucleotide-binding" evidence="3">
    <location>
        <begin position="28"/>
        <end position="94"/>
    </location>
</feature>
<dbReference type="InterPro" id="IPR018490">
    <property type="entry name" value="cNMP-bd_dom_sf"/>
</dbReference>
<dbReference type="PROSITE" id="PS50042">
    <property type="entry name" value="CNMP_BINDING_3"/>
    <property type="match status" value="2"/>
</dbReference>
<evidence type="ECO:0000256" key="1">
    <source>
        <dbReference type="SAM" id="Coils"/>
    </source>
</evidence>
<dbReference type="EMBL" id="LDAU01000145">
    <property type="protein sequence ID" value="KRX03039.1"/>
    <property type="molecule type" value="Genomic_DNA"/>
</dbReference>
<evidence type="ECO:0000313" key="5">
    <source>
        <dbReference type="Proteomes" id="UP000054937"/>
    </source>
</evidence>